<keyword evidence="2" id="KW-1185">Reference proteome</keyword>
<sequence>MLRYLQSLHQDPHLAPIYAFYELTSLAEPGQGFNDLIARIPACNPDKVLPVHAFKQRLLDYDFSTLFVEAPNDADAFTGFETLLRTLWLQPSDSGNPFSACEALANDAEVQQTCAALVMDTLFWRQLSLAEVSWTGLSLPESAKALQPRLSAWLEDTKLLSSTPLPLANKVDYLLAQDGRFRNSQQQVADTGAGLNVWPGDTDCELSGEQLVTTLAGQTVPLQRCRFEDGLGVLWRKDGQTEQVIGLPALVAQQAKLIRDQGAMNYSVSVPYVFQNGFVVFQQMDHQVRLNLCLDTGSPLSYITRRYRERYQLTPRYLASRLEPEEEVSAFPRRVLLPILGAQRKVRVLPHDGFMQCDIIVGSDLLDLYSAIELGDNTLTLWFENDASIDISE</sequence>
<reference evidence="1 2" key="1">
    <citation type="submission" date="2023-08" db="EMBL/GenBank/DDBJ databases">
        <authorList>
            <person name="Joshi A."/>
            <person name="Thite S."/>
        </authorList>
    </citation>
    <scope>NUCLEOTIDE SEQUENCE [LARGE SCALE GENOMIC DNA]</scope>
    <source>
        <strain evidence="1 2">1E1</strain>
    </source>
</reference>
<evidence type="ECO:0000313" key="1">
    <source>
        <dbReference type="EMBL" id="MDP4530072.1"/>
    </source>
</evidence>
<evidence type="ECO:0000313" key="2">
    <source>
        <dbReference type="Proteomes" id="UP001236258"/>
    </source>
</evidence>
<proteinExistence type="predicted"/>
<dbReference type="Proteomes" id="UP001236258">
    <property type="component" value="Unassembled WGS sequence"/>
</dbReference>
<organism evidence="1 2">
    <name type="scientific">Alkalimonas delamerensis</name>
    <dbReference type="NCBI Taxonomy" id="265981"/>
    <lineage>
        <taxon>Bacteria</taxon>
        <taxon>Pseudomonadati</taxon>
        <taxon>Pseudomonadota</taxon>
        <taxon>Gammaproteobacteria</taxon>
        <taxon>Alkalimonas</taxon>
    </lineage>
</organism>
<comment type="caution">
    <text evidence="1">The sequence shown here is derived from an EMBL/GenBank/DDBJ whole genome shotgun (WGS) entry which is preliminary data.</text>
</comment>
<gene>
    <name evidence="1" type="ORF">Q3O59_13675</name>
</gene>
<protein>
    <recommendedName>
        <fullName evidence="3">Aspartyl protease</fullName>
    </recommendedName>
</protein>
<dbReference type="EMBL" id="JAUZVY010000006">
    <property type="protein sequence ID" value="MDP4530072.1"/>
    <property type="molecule type" value="Genomic_DNA"/>
</dbReference>
<dbReference type="RefSeq" id="WP_305946117.1">
    <property type="nucleotide sequence ID" value="NZ_JAUZVY010000006.1"/>
</dbReference>
<evidence type="ECO:0008006" key="3">
    <source>
        <dbReference type="Google" id="ProtNLM"/>
    </source>
</evidence>
<accession>A0ABT9GSX8</accession>
<name>A0ABT9GSX8_9GAMM</name>